<dbReference type="EMBL" id="ML977565">
    <property type="protein sequence ID" value="KAF2005022.1"/>
    <property type="molecule type" value="Genomic_DNA"/>
</dbReference>
<dbReference type="AlphaFoldDB" id="A0A6A5WTJ4"/>
<sequence>MPLSFRINASLMTQPAPLSSTIPFYLNWNMNRASAGTLSTSWVKRHVFPCPFSRGSIPQVPPEVTRYCNPRRRLPATNSIPATVCDSRPSKHVHALPCPLLPIASHRTAPPSLIRATHALPTQDRTSGNLPHAVTRPPKHVLGVEHCGFHALFPVRPDAFAWPIGRRGGESWPIRARVPARVCRWD</sequence>
<keyword evidence="2" id="KW-1185">Reference proteome</keyword>
<evidence type="ECO:0000313" key="2">
    <source>
        <dbReference type="Proteomes" id="UP000799779"/>
    </source>
</evidence>
<protein>
    <submittedName>
        <fullName evidence="1">Uncharacterized protein</fullName>
    </submittedName>
</protein>
<evidence type="ECO:0000313" key="1">
    <source>
        <dbReference type="EMBL" id="KAF2005022.1"/>
    </source>
</evidence>
<accession>A0A6A5WTJ4</accession>
<reference evidence="1" key="1">
    <citation type="journal article" date="2020" name="Stud. Mycol.">
        <title>101 Dothideomycetes genomes: a test case for predicting lifestyles and emergence of pathogens.</title>
        <authorList>
            <person name="Haridas S."/>
            <person name="Albert R."/>
            <person name="Binder M."/>
            <person name="Bloem J."/>
            <person name="Labutti K."/>
            <person name="Salamov A."/>
            <person name="Andreopoulos B."/>
            <person name="Baker S."/>
            <person name="Barry K."/>
            <person name="Bills G."/>
            <person name="Bluhm B."/>
            <person name="Cannon C."/>
            <person name="Castanera R."/>
            <person name="Culley D."/>
            <person name="Daum C."/>
            <person name="Ezra D."/>
            <person name="Gonzalez J."/>
            <person name="Henrissat B."/>
            <person name="Kuo A."/>
            <person name="Liang C."/>
            <person name="Lipzen A."/>
            <person name="Lutzoni F."/>
            <person name="Magnuson J."/>
            <person name="Mondo S."/>
            <person name="Nolan M."/>
            <person name="Ohm R."/>
            <person name="Pangilinan J."/>
            <person name="Park H.-J."/>
            <person name="Ramirez L."/>
            <person name="Alfaro M."/>
            <person name="Sun H."/>
            <person name="Tritt A."/>
            <person name="Yoshinaga Y."/>
            <person name="Zwiers L.-H."/>
            <person name="Turgeon B."/>
            <person name="Goodwin S."/>
            <person name="Spatafora J."/>
            <person name="Crous P."/>
            <person name="Grigoriev I."/>
        </authorList>
    </citation>
    <scope>NUCLEOTIDE SEQUENCE</scope>
    <source>
        <strain evidence="1">CBS 123094</strain>
    </source>
</reference>
<proteinExistence type="predicted"/>
<dbReference type="Proteomes" id="UP000799779">
    <property type="component" value="Unassembled WGS sequence"/>
</dbReference>
<gene>
    <name evidence="1" type="ORF">P154DRAFT_25209</name>
</gene>
<name>A0A6A5WTJ4_9PLEO</name>
<organism evidence="1 2">
    <name type="scientific">Amniculicola lignicola CBS 123094</name>
    <dbReference type="NCBI Taxonomy" id="1392246"/>
    <lineage>
        <taxon>Eukaryota</taxon>
        <taxon>Fungi</taxon>
        <taxon>Dikarya</taxon>
        <taxon>Ascomycota</taxon>
        <taxon>Pezizomycotina</taxon>
        <taxon>Dothideomycetes</taxon>
        <taxon>Pleosporomycetidae</taxon>
        <taxon>Pleosporales</taxon>
        <taxon>Amniculicolaceae</taxon>
        <taxon>Amniculicola</taxon>
    </lineage>
</organism>